<dbReference type="PRINTS" id="PR01367">
    <property type="entry name" value="BGCRYSTALLIN"/>
</dbReference>
<feature type="region of interest" description="Disordered" evidence="3">
    <location>
        <begin position="606"/>
        <end position="647"/>
    </location>
</feature>
<dbReference type="SMART" id="SM00458">
    <property type="entry name" value="RICIN"/>
    <property type="match status" value="1"/>
</dbReference>
<feature type="compositionally biased region" description="Basic and acidic residues" evidence="3">
    <location>
        <begin position="386"/>
        <end position="420"/>
    </location>
</feature>
<dbReference type="PROSITE" id="PS50915">
    <property type="entry name" value="CRYSTALLIN_BETA_GAMMA"/>
    <property type="match status" value="6"/>
</dbReference>
<proteinExistence type="inferred from homology"/>
<dbReference type="InterPro" id="IPR011024">
    <property type="entry name" value="G_crystallin-like"/>
</dbReference>
<dbReference type="PANTHER" id="PTHR11818:SF50">
    <property type="entry name" value="BETA_GAMMA CRYSTALLIN DOMAIN-CONTAINING PROTEIN 2"/>
    <property type="match status" value="1"/>
</dbReference>
<protein>
    <recommendedName>
        <fullName evidence="4">Beta/gamma crystallin 'Greek key' domain-containing protein</fullName>
    </recommendedName>
</protein>
<evidence type="ECO:0000256" key="2">
    <source>
        <dbReference type="ARBA" id="ARBA00022737"/>
    </source>
</evidence>
<sequence>MTDNLDVQDGVGAQDAAPGGPGAVPLMSEMAEESEDVQASAASAALSRALSTQQVDSSQPKAELPDTLMSRTDLSDTVSPDIDISLPQTKLVHNGDDLFPNTDSFNRGHAPSNNQILPEADLKVDSSSPGLSVTDPTMDIPDTESDRQEPVMQEDGEIKEAEADGKTEGGEEPLRDVEIIRGASEEAGDVMEVAPPLRQEDQEQRGETGTEDPLPSLLSVTPAEQFLDGPSGPLAAVEEPVNTQAQDDLDIMNSGYGVLSTTLSSKPILTREVKEDGRQRFHKVSLISSYDDRAEDRQPGPAAGREDAGTDKRSVVHSQEERYVPGEVTSWSSLRPESEPRSSLYPYRSSSYLDTQHLHSPGTRQEASLSALSLGEPHSHGNSRLLSERSEVHFSREPDPGGRDWVESAAPAEERAREEGINSSFDSQWLADGSLSSTQSEGPFSGVFKATRVELLPSPSPTSPDLGSPYDMDSLVDTLKSMDRPQRQRGARPAPLSTIGSLPPIVEDAPALAVKTPVQQEAQNGVSSLLSDLGMNWGSPKDSRSPLEIRMQQDAEGADQRSRGLFLPLRGPSASPSPESTPSPQLNGGSSRLDNSVLFSSYRVENGKSQAQRPLLRASSLPDSGPAMARLSSAPAAPGADPHNRAPSRYERFTFLMSPTSSVPDGMESLRISRPPSLSHNPPGEIGFSHIASSPLDLIRSPPADPLSKLGLQRSLSADFSLGSQGYSDSNHGSHFSPEPERPAVIKYRAFPDAYLTKEKEHGKLNPRPGKMLIYDRPGLCGEKIEVRSDVIDATPWELPETISIRVVRGGWVLYEKPNYKGEKVALDEGDMELTYPFGSSEESQEKEGEQEVTPQSDRKFVIGSLRRAVRDYSVPEISLFPEENAEGKKVIFRDTSEDARIFGFPIKASSIIINAGLWLVYAHPFMEGVPRVLEVGGYPNPAAWGVTKPYVGSLHPLKIGEPKVEKPNEPKMVIYDKPYFTGKSREIYTHVRDFMTRTDQRQTTFMHDVGSVKVVGGCWVGFSKANFRGHQYLLEEGEYHDWRVWGGSSSELRSVHLIRADFSEPMLVMFGQPDEEEEEEEEQTFEVTEAIPDVELYGFRTSTRCIHVLSGAWIAYSHVDFSGNQYVLEKGFYTNYGDWGAADNRICSLQPILPAPTETPSVRSQILLFSGPDFQGQCKQCKENQGSLPEKFLTKSCRVLEGSWVVYEGCDFSGNLYILSEGDYPNLTSMGCPPGCFLRSVKVIPLVFAVPSISLFGLECFEGREVSLDTEMSNLLEEGFNNHVLSVRVNSGCWVLCEHINYRGRQILLEPIEISNWLKFSELPTIGSMYPVRQRRHFFRIKNHERGHYMSIQGGVEELKSGRVVVTEQVEGMSDIWFYQDGLIKSKMAPSMSLQVMGEVEPGSKVVLWAETRKPIQTWTAQSSGSIISLTFQGMVLDIKGGKTYDRNHVMIWGESEERPSQQWEIELL</sequence>
<dbReference type="SUPFAM" id="SSF49695">
    <property type="entry name" value="gamma-Crystallin-like"/>
    <property type="match status" value="3"/>
</dbReference>
<feature type="domain" description="Beta/gamma crystallin 'Greek key'" evidence="4">
    <location>
        <begin position="971"/>
        <end position="1017"/>
    </location>
</feature>
<feature type="compositionally biased region" description="Basic and acidic residues" evidence="3">
    <location>
        <begin position="198"/>
        <end position="208"/>
    </location>
</feature>
<feature type="compositionally biased region" description="Basic and acidic residues" evidence="3">
    <location>
        <begin position="270"/>
        <end position="279"/>
    </location>
</feature>
<feature type="region of interest" description="Disordered" evidence="3">
    <location>
        <begin position="270"/>
        <end position="444"/>
    </location>
</feature>
<dbReference type="PROSITE" id="PS50231">
    <property type="entry name" value="RICIN_B_LECTIN"/>
    <property type="match status" value="1"/>
</dbReference>
<gene>
    <name evidence="5" type="ORF">AAFF_G00196720</name>
</gene>
<feature type="compositionally biased region" description="Low complexity" evidence="3">
    <location>
        <begin position="8"/>
        <end position="18"/>
    </location>
</feature>
<feature type="compositionally biased region" description="Low complexity" evidence="3">
    <location>
        <begin position="39"/>
        <end position="51"/>
    </location>
</feature>
<accession>A0AAD7RIT9</accession>
<dbReference type="SUPFAM" id="SSF50370">
    <property type="entry name" value="Ricin B-like lectins"/>
    <property type="match status" value="1"/>
</dbReference>
<evidence type="ECO:0000256" key="3">
    <source>
        <dbReference type="SAM" id="MobiDB-lite"/>
    </source>
</evidence>
<dbReference type="InterPro" id="IPR000772">
    <property type="entry name" value="Ricin_B_lectin"/>
</dbReference>
<dbReference type="Gene3D" id="2.60.20.10">
    <property type="entry name" value="Crystallins"/>
    <property type="match status" value="6"/>
</dbReference>
<dbReference type="InterPro" id="IPR050252">
    <property type="entry name" value="Beta/Gamma-Crystallin"/>
</dbReference>
<feature type="region of interest" description="Disordered" evidence="3">
    <location>
        <begin position="482"/>
        <end position="502"/>
    </location>
</feature>
<feature type="domain" description="Beta/gamma crystallin 'Greek key'" evidence="4">
    <location>
        <begin position="1018"/>
        <end position="1060"/>
    </location>
</feature>
<organism evidence="5 6">
    <name type="scientific">Aldrovandia affinis</name>
    <dbReference type="NCBI Taxonomy" id="143900"/>
    <lineage>
        <taxon>Eukaryota</taxon>
        <taxon>Metazoa</taxon>
        <taxon>Chordata</taxon>
        <taxon>Craniata</taxon>
        <taxon>Vertebrata</taxon>
        <taxon>Euteleostomi</taxon>
        <taxon>Actinopterygii</taxon>
        <taxon>Neopterygii</taxon>
        <taxon>Teleostei</taxon>
        <taxon>Notacanthiformes</taxon>
        <taxon>Halosauridae</taxon>
        <taxon>Aldrovandia</taxon>
    </lineage>
</organism>
<name>A0AAD7RIT9_9TELE</name>
<comment type="caution">
    <text evidence="5">The sequence shown here is derived from an EMBL/GenBank/DDBJ whole genome shotgun (WGS) entry which is preliminary data.</text>
</comment>
<dbReference type="Gene3D" id="2.80.10.50">
    <property type="match status" value="1"/>
</dbReference>
<reference evidence="5" key="1">
    <citation type="journal article" date="2023" name="Science">
        <title>Genome structures resolve the early diversification of teleost fishes.</title>
        <authorList>
            <person name="Parey E."/>
            <person name="Louis A."/>
            <person name="Montfort J."/>
            <person name="Bouchez O."/>
            <person name="Roques C."/>
            <person name="Iampietro C."/>
            <person name="Lluch J."/>
            <person name="Castinel A."/>
            <person name="Donnadieu C."/>
            <person name="Desvignes T."/>
            <person name="Floi Bucao C."/>
            <person name="Jouanno E."/>
            <person name="Wen M."/>
            <person name="Mejri S."/>
            <person name="Dirks R."/>
            <person name="Jansen H."/>
            <person name="Henkel C."/>
            <person name="Chen W.J."/>
            <person name="Zahm M."/>
            <person name="Cabau C."/>
            <person name="Klopp C."/>
            <person name="Thompson A.W."/>
            <person name="Robinson-Rechavi M."/>
            <person name="Braasch I."/>
            <person name="Lecointre G."/>
            <person name="Bobe J."/>
            <person name="Postlethwait J.H."/>
            <person name="Berthelot C."/>
            <person name="Roest Crollius H."/>
            <person name="Guiguen Y."/>
        </authorList>
    </citation>
    <scope>NUCLEOTIDE SEQUENCE</scope>
    <source>
        <strain evidence="5">NC1722</strain>
    </source>
</reference>
<feature type="region of interest" description="Disordered" evidence="3">
    <location>
        <begin position="100"/>
        <end position="248"/>
    </location>
</feature>
<dbReference type="SMART" id="SM00247">
    <property type="entry name" value="XTALbg"/>
    <property type="match status" value="6"/>
</dbReference>
<feature type="compositionally biased region" description="Polar residues" evidence="3">
    <location>
        <begin position="101"/>
        <end position="116"/>
    </location>
</feature>
<dbReference type="Proteomes" id="UP001221898">
    <property type="component" value="Unassembled WGS sequence"/>
</dbReference>
<feature type="compositionally biased region" description="Low complexity" evidence="3">
    <location>
        <begin position="572"/>
        <end position="584"/>
    </location>
</feature>
<feature type="domain" description="Beta/gamma crystallin 'Greek key'" evidence="4">
    <location>
        <begin position="1203"/>
        <end position="1246"/>
    </location>
</feature>
<evidence type="ECO:0000259" key="4">
    <source>
        <dbReference type="PROSITE" id="PS50915"/>
    </source>
</evidence>
<dbReference type="InterPro" id="IPR001064">
    <property type="entry name" value="Beta/gamma_crystallin"/>
</dbReference>
<feature type="compositionally biased region" description="Low complexity" evidence="3">
    <location>
        <begin position="341"/>
        <end position="353"/>
    </location>
</feature>
<evidence type="ECO:0000313" key="5">
    <source>
        <dbReference type="EMBL" id="KAJ8385006.1"/>
    </source>
</evidence>
<dbReference type="Pfam" id="PF00652">
    <property type="entry name" value="Ricin_B_lectin"/>
    <property type="match status" value="1"/>
</dbReference>
<dbReference type="EMBL" id="JAINUG010000261">
    <property type="protein sequence ID" value="KAJ8385006.1"/>
    <property type="molecule type" value="Genomic_DNA"/>
</dbReference>
<feature type="region of interest" description="Disordered" evidence="3">
    <location>
        <begin position="837"/>
        <end position="856"/>
    </location>
</feature>
<dbReference type="PANTHER" id="PTHR11818">
    <property type="entry name" value="BETA/GAMMA CRYSTALLIN"/>
    <property type="match status" value="1"/>
</dbReference>
<dbReference type="Pfam" id="PF00030">
    <property type="entry name" value="Crystall"/>
    <property type="match status" value="6"/>
</dbReference>
<dbReference type="InterPro" id="IPR035992">
    <property type="entry name" value="Ricin_B-like_lectins"/>
</dbReference>
<feature type="domain" description="Beta/gamma crystallin 'Greek key'" evidence="4">
    <location>
        <begin position="1112"/>
        <end position="1154"/>
    </location>
</feature>
<feature type="compositionally biased region" description="Polar residues" evidence="3">
    <location>
        <begin position="125"/>
        <end position="135"/>
    </location>
</feature>
<feature type="compositionally biased region" description="Basic and acidic residues" evidence="3">
    <location>
        <begin position="290"/>
        <end position="324"/>
    </location>
</feature>
<keyword evidence="2" id="KW-0677">Repeat</keyword>
<feature type="region of interest" description="Disordered" evidence="3">
    <location>
        <begin position="1"/>
        <end position="75"/>
    </location>
</feature>
<feature type="region of interest" description="Disordered" evidence="3">
    <location>
        <begin position="565"/>
        <end position="593"/>
    </location>
</feature>
<feature type="compositionally biased region" description="Polar residues" evidence="3">
    <location>
        <begin position="362"/>
        <end position="371"/>
    </location>
</feature>
<evidence type="ECO:0000256" key="1">
    <source>
        <dbReference type="ARBA" id="ARBA00009646"/>
    </source>
</evidence>
<keyword evidence="6" id="KW-1185">Reference proteome</keyword>
<comment type="similarity">
    <text evidence="1">Belongs to the beta/gamma-crystallin family.</text>
</comment>
<feature type="domain" description="Beta/gamma crystallin 'Greek key'" evidence="4">
    <location>
        <begin position="770"/>
        <end position="809"/>
    </location>
</feature>
<evidence type="ECO:0000313" key="6">
    <source>
        <dbReference type="Proteomes" id="UP001221898"/>
    </source>
</evidence>
<feature type="domain" description="Beta/gamma crystallin 'Greek key'" evidence="4">
    <location>
        <begin position="810"/>
        <end position="870"/>
    </location>
</feature>
<feature type="compositionally biased region" description="Basic and acidic residues" evidence="3">
    <location>
        <begin position="156"/>
        <end position="179"/>
    </location>
</feature>